<organism evidence="1 2">
    <name type="scientific">Heliophilum fasciatum</name>
    <dbReference type="NCBI Taxonomy" id="35700"/>
    <lineage>
        <taxon>Bacteria</taxon>
        <taxon>Bacillati</taxon>
        <taxon>Bacillota</taxon>
        <taxon>Clostridia</taxon>
        <taxon>Eubacteriales</taxon>
        <taxon>Heliobacteriaceae</taxon>
        <taxon>Heliophilum</taxon>
    </lineage>
</organism>
<protein>
    <submittedName>
        <fullName evidence="1">Uncharacterized protein</fullName>
    </submittedName>
</protein>
<accession>A0A4R2REH1</accession>
<evidence type="ECO:0000313" key="2">
    <source>
        <dbReference type="Proteomes" id="UP000294813"/>
    </source>
</evidence>
<keyword evidence="2" id="KW-1185">Reference proteome</keyword>
<proteinExistence type="predicted"/>
<dbReference type="RefSeq" id="WP_131920489.1">
    <property type="nucleotide sequence ID" value="NZ_JAOQNU010000031.1"/>
</dbReference>
<name>A0A4R2REH1_9FIRM</name>
<comment type="caution">
    <text evidence="1">The sequence shown here is derived from an EMBL/GenBank/DDBJ whole genome shotgun (WGS) entry which is preliminary data.</text>
</comment>
<reference evidence="1 2" key="1">
    <citation type="submission" date="2019-03" db="EMBL/GenBank/DDBJ databases">
        <title>Genomic Encyclopedia of Type Strains, Phase IV (KMG-IV): sequencing the most valuable type-strain genomes for metagenomic binning, comparative biology and taxonomic classification.</title>
        <authorList>
            <person name="Goeker M."/>
        </authorList>
    </citation>
    <scope>NUCLEOTIDE SEQUENCE [LARGE SCALE GENOMIC DNA]</scope>
    <source>
        <strain evidence="1 2">DSM 11170</strain>
    </source>
</reference>
<evidence type="ECO:0000313" key="1">
    <source>
        <dbReference type="EMBL" id="TCP61223.1"/>
    </source>
</evidence>
<dbReference type="AlphaFoldDB" id="A0A4R2REH1"/>
<sequence length="158" mass="17391">MCETPHFNDLEDVEVIIDSDRDRSRVCTQSPSLPSPPVSEAQDWLLFAGVPQVPADAKEGLLFDGLAPVCGRIIKAIQVTFAQRQTIQSAQSAMANEGELFLYIDDLLLPAVVIPLADFRRKGRRPLNVRSRTGQVKAVWKPGDNPANIGEITVRLLT</sequence>
<gene>
    <name evidence="1" type="ORF">EDD73_13015</name>
</gene>
<dbReference type="Proteomes" id="UP000294813">
    <property type="component" value="Unassembled WGS sequence"/>
</dbReference>
<dbReference type="EMBL" id="SLXT01000030">
    <property type="protein sequence ID" value="TCP61223.1"/>
    <property type="molecule type" value="Genomic_DNA"/>
</dbReference>